<dbReference type="Proteomes" id="UP001141434">
    <property type="component" value="Unassembled WGS sequence"/>
</dbReference>
<dbReference type="AlphaFoldDB" id="A0A9W9ERQ3"/>
<reference evidence="2" key="1">
    <citation type="submission" date="2022-11" db="EMBL/GenBank/DDBJ databases">
        <authorList>
            <person name="Petersen C."/>
        </authorList>
    </citation>
    <scope>NUCLEOTIDE SEQUENCE</scope>
    <source>
        <strain evidence="2">IBT 34128</strain>
    </source>
</reference>
<protein>
    <submittedName>
        <fullName evidence="2">Uncharacterized protein</fullName>
    </submittedName>
</protein>
<gene>
    <name evidence="2" type="ORF">NUU61_008100</name>
</gene>
<name>A0A9W9ERQ3_9EURO</name>
<proteinExistence type="predicted"/>
<evidence type="ECO:0000313" key="2">
    <source>
        <dbReference type="EMBL" id="KAJ5086793.1"/>
    </source>
</evidence>
<feature type="region of interest" description="Disordered" evidence="1">
    <location>
        <begin position="221"/>
        <end position="246"/>
    </location>
</feature>
<dbReference type="OrthoDB" id="5411773at2759"/>
<evidence type="ECO:0000256" key="1">
    <source>
        <dbReference type="SAM" id="MobiDB-lite"/>
    </source>
</evidence>
<feature type="compositionally biased region" description="Basic and acidic residues" evidence="1">
    <location>
        <begin position="234"/>
        <end position="243"/>
    </location>
</feature>
<dbReference type="RefSeq" id="XP_056508918.1">
    <property type="nucleotide sequence ID" value="XM_056658625.1"/>
</dbReference>
<sequence length="604" mass="67536">ARLSRRGLSFRNCLAMGSPDETLYRTPEALPFELVQHSGIFFEEKLYTQALNLLLNALASGTIASNNAVVPLPQHLALAATFLVHPSTTTRARSAEEKEAANVALRLLRLTNTLIGPKGAKLGLAFSFTHFETSRHGGRRRAESPVSSELRNDETKPLNLDLSQSASLWSRAEDFWHVVGWAFNCSVLYPERWERWQIWLHFMCGVLKDDWDERCREYSIKKAQNPEPSPEPDPTDHASEKGQGKGAQAIKKDGLGIFRQSLIFRYLSTGGFGRNRRILRSIFADGGSAAVGEFREVFSKELRLPKGDRDAQNVKKREVEVNIDRDEYGDYLSQDGTDEETNTAHDANKGRSRSGSPSTAGPKTRRSKRTRRGTRTAPDPSTAANSTAETLDAEHRSSPHPGGSVSVLGGINSLTLRQWLLSILSNVSERLPKDFMSLDELYHLFVENIRRLSLPIFQAFVSPSVLPHFNAPSQTTLCEFLLFRMRESSAPDTDEEYLNQAKLEQCFLPFAAATANVVDNAKISILLESLIILLADSDMLVATPSLKEAVQTGILRRAEKAQEEIRRNQTSRNREPIEWCWLLESGERLIFLVEQLLPPASPVV</sequence>
<keyword evidence="3" id="KW-1185">Reference proteome</keyword>
<feature type="compositionally biased region" description="Basic residues" evidence="1">
    <location>
        <begin position="363"/>
        <end position="374"/>
    </location>
</feature>
<feature type="region of interest" description="Disordered" evidence="1">
    <location>
        <begin position="326"/>
        <end position="404"/>
    </location>
</feature>
<dbReference type="EMBL" id="JAPMSZ010000010">
    <property type="protein sequence ID" value="KAJ5086793.1"/>
    <property type="molecule type" value="Genomic_DNA"/>
</dbReference>
<comment type="caution">
    <text evidence="2">The sequence shown here is derived from an EMBL/GenBank/DDBJ whole genome shotgun (WGS) entry which is preliminary data.</text>
</comment>
<dbReference type="GeneID" id="81397794"/>
<accession>A0A9W9ERQ3</accession>
<organism evidence="2 3">
    <name type="scientific">Penicillium alfredii</name>
    <dbReference type="NCBI Taxonomy" id="1506179"/>
    <lineage>
        <taxon>Eukaryota</taxon>
        <taxon>Fungi</taxon>
        <taxon>Dikarya</taxon>
        <taxon>Ascomycota</taxon>
        <taxon>Pezizomycotina</taxon>
        <taxon>Eurotiomycetes</taxon>
        <taxon>Eurotiomycetidae</taxon>
        <taxon>Eurotiales</taxon>
        <taxon>Aspergillaceae</taxon>
        <taxon>Penicillium</taxon>
    </lineage>
</organism>
<feature type="non-terminal residue" evidence="2">
    <location>
        <position position="604"/>
    </location>
</feature>
<reference evidence="2" key="2">
    <citation type="journal article" date="2023" name="IMA Fungus">
        <title>Comparative genomic study of the Penicillium genus elucidates a diverse pangenome and 15 lateral gene transfer events.</title>
        <authorList>
            <person name="Petersen C."/>
            <person name="Sorensen T."/>
            <person name="Nielsen M.R."/>
            <person name="Sondergaard T.E."/>
            <person name="Sorensen J.L."/>
            <person name="Fitzpatrick D.A."/>
            <person name="Frisvad J.C."/>
            <person name="Nielsen K.L."/>
        </authorList>
    </citation>
    <scope>NUCLEOTIDE SEQUENCE</scope>
    <source>
        <strain evidence="2">IBT 34128</strain>
    </source>
</reference>
<evidence type="ECO:0000313" key="3">
    <source>
        <dbReference type="Proteomes" id="UP001141434"/>
    </source>
</evidence>